<dbReference type="Proteomes" id="UP000659388">
    <property type="component" value="Unassembled WGS sequence"/>
</dbReference>
<feature type="domain" description="DUF695" evidence="1">
    <location>
        <begin position="239"/>
        <end position="359"/>
    </location>
</feature>
<evidence type="ECO:0000313" key="2">
    <source>
        <dbReference type="EMBL" id="MBL3657888.1"/>
    </source>
</evidence>
<name>A0A937FCG8_9BACT</name>
<dbReference type="InterPro" id="IPR016097">
    <property type="entry name" value="DUF695"/>
</dbReference>
<dbReference type="RefSeq" id="WP_202245671.1">
    <property type="nucleotide sequence ID" value="NZ_JAESIY010000009.1"/>
</dbReference>
<reference evidence="2" key="1">
    <citation type="submission" date="2021-01" db="EMBL/GenBank/DDBJ databases">
        <title>Fulvivirga kasyanovii gen. nov., sp nov., a novel member of the phylum Bacteroidetes isolated from seawater in a mussel farm.</title>
        <authorList>
            <person name="Zhao L.-H."/>
            <person name="Wang Z.-J."/>
        </authorList>
    </citation>
    <scope>NUCLEOTIDE SEQUENCE</scope>
    <source>
        <strain evidence="2">2943</strain>
    </source>
</reference>
<dbReference type="AlphaFoldDB" id="A0A937FCG8"/>
<sequence length="362" mass="41914">MNLFKSLFNKKGTINNPYENFWAWFKKEESSFYRVIKEGGDIEAKVFDKLTPQLNQVHEGIWLLVGMQNDDNAELILTADGFVKNIVFVEELVAAAPTIPNWKITALKPPNEEPLSVKVDDYTFDENTLSFYAQEHPDKPDLIDIYITHTNLTEENKDLISQGVFLSIDNYLGELNTTTLMDHISLINPQEATKELIPFHKLKSYLVWREKEFVEKYRGSRHHTEGDHYSVLEGSLENGLPWVAAVNMDLLHWDAKASHPWITNIVIEFIPQSNGFPDKQTYTLLDKVEDNIMSLLKDHEGYLNIGRETANGGRQIYFACEDFRKPAKVLDSLQKENIPELKVAYEIYKDKYWQTFDHFSTT</sequence>
<protein>
    <submittedName>
        <fullName evidence="2">DUF695 domain-containing protein</fullName>
    </submittedName>
</protein>
<accession>A0A937FCG8</accession>
<comment type="caution">
    <text evidence="2">The sequence shown here is derived from an EMBL/GenBank/DDBJ whole genome shotgun (WGS) entry which is preliminary data.</text>
</comment>
<organism evidence="2 3">
    <name type="scientific">Fulvivirga sediminis</name>
    <dbReference type="NCBI Taxonomy" id="2803949"/>
    <lineage>
        <taxon>Bacteria</taxon>
        <taxon>Pseudomonadati</taxon>
        <taxon>Bacteroidota</taxon>
        <taxon>Cytophagia</taxon>
        <taxon>Cytophagales</taxon>
        <taxon>Fulvivirgaceae</taxon>
        <taxon>Fulvivirga</taxon>
    </lineage>
</organism>
<evidence type="ECO:0000313" key="3">
    <source>
        <dbReference type="Proteomes" id="UP000659388"/>
    </source>
</evidence>
<evidence type="ECO:0000259" key="1">
    <source>
        <dbReference type="Pfam" id="PF05117"/>
    </source>
</evidence>
<dbReference type="EMBL" id="JAESIY010000009">
    <property type="protein sequence ID" value="MBL3657888.1"/>
    <property type="molecule type" value="Genomic_DNA"/>
</dbReference>
<gene>
    <name evidence="2" type="ORF">JL102_17185</name>
</gene>
<keyword evidence="3" id="KW-1185">Reference proteome</keyword>
<dbReference type="Pfam" id="PF05117">
    <property type="entry name" value="DUF695"/>
    <property type="match status" value="1"/>
</dbReference>
<proteinExistence type="predicted"/>